<dbReference type="GO" id="GO:0010460">
    <property type="term" value="P:positive regulation of heart rate"/>
    <property type="evidence" value="ECO:0007669"/>
    <property type="project" value="TreeGrafter"/>
</dbReference>
<proteinExistence type="inferred from homology"/>
<evidence type="ECO:0000256" key="2">
    <source>
        <dbReference type="ARBA" id="ARBA00010575"/>
    </source>
</evidence>
<evidence type="ECO:0000256" key="1">
    <source>
        <dbReference type="ARBA" id="ARBA00004613"/>
    </source>
</evidence>
<feature type="region of interest" description="Disordered" evidence="6">
    <location>
        <begin position="42"/>
        <end position="80"/>
    </location>
</feature>
<keyword evidence="9" id="KW-1185">Reference proteome</keyword>
<comment type="caution">
    <text evidence="8">The sequence shown here is derived from an EMBL/GenBank/DDBJ whole genome shotgun (WGS) entry which is preliminary data.</text>
</comment>
<comment type="subcellular location">
    <subcellularLocation>
        <location evidence="1">Secreted</location>
    </subcellularLocation>
</comment>
<evidence type="ECO:0000256" key="5">
    <source>
        <dbReference type="ARBA" id="ARBA00023157"/>
    </source>
</evidence>
<name>A0AAW1FA89_ZOAVI</name>
<evidence type="ECO:0000256" key="7">
    <source>
        <dbReference type="SAM" id="SignalP"/>
    </source>
</evidence>
<feature type="signal peptide" evidence="7">
    <location>
        <begin position="1"/>
        <end position="35"/>
    </location>
</feature>
<sequence>MVSSKSPSSFWDFLGSPCGMEIAVLLLLIVPLSAATPLRPTHRSDADVVVPGDTVQAPGVKRTEETQKQQQQQQQQQHAPSLKIIPFHSEDKHLGLEALRHSVRVKLRLRRASQRGCQLGTCQLHNLANTLYQIRKKNGTDESKNANDPHGFGR</sequence>
<organism evidence="8 9">
    <name type="scientific">Zoarces viviparus</name>
    <name type="common">Viviparous eelpout</name>
    <name type="synonym">Blennius viviparus</name>
    <dbReference type="NCBI Taxonomy" id="48416"/>
    <lineage>
        <taxon>Eukaryota</taxon>
        <taxon>Metazoa</taxon>
        <taxon>Chordata</taxon>
        <taxon>Craniata</taxon>
        <taxon>Vertebrata</taxon>
        <taxon>Euteleostomi</taxon>
        <taxon>Actinopterygii</taxon>
        <taxon>Neopterygii</taxon>
        <taxon>Teleostei</taxon>
        <taxon>Neoteleostei</taxon>
        <taxon>Acanthomorphata</taxon>
        <taxon>Eupercaria</taxon>
        <taxon>Perciformes</taxon>
        <taxon>Cottioidei</taxon>
        <taxon>Zoarcales</taxon>
        <taxon>Zoarcidae</taxon>
        <taxon>Zoarcinae</taxon>
        <taxon>Zoarces</taxon>
    </lineage>
</organism>
<dbReference type="InterPro" id="IPR051665">
    <property type="entry name" value="Adrenomedullin-reg_peptide"/>
</dbReference>
<evidence type="ECO:0000256" key="4">
    <source>
        <dbReference type="ARBA" id="ARBA00022729"/>
    </source>
</evidence>
<dbReference type="AlphaFoldDB" id="A0AAW1FA89"/>
<feature type="chain" id="PRO_5043631936" description="Adrenomedullin" evidence="7">
    <location>
        <begin position="36"/>
        <end position="154"/>
    </location>
</feature>
<dbReference type="EMBL" id="JBCEZU010000100">
    <property type="protein sequence ID" value="KAK9530469.1"/>
    <property type="molecule type" value="Genomic_DNA"/>
</dbReference>
<evidence type="ECO:0000256" key="6">
    <source>
        <dbReference type="SAM" id="MobiDB-lite"/>
    </source>
</evidence>
<dbReference type="GO" id="GO:0005179">
    <property type="term" value="F:hormone activity"/>
    <property type="evidence" value="ECO:0007669"/>
    <property type="project" value="InterPro"/>
</dbReference>
<dbReference type="GO" id="GO:0003073">
    <property type="term" value="P:regulation of systemic arterial blood pressure"/>
    <property type="evidence" value="ECO:0007669"/>
    <property type="project" value="TreeGrafter"/>
</dbReference>
<dbReference type="InterPro" id="IPR021116">
    <property type="entry name" value="Calcitonin/adrenomedullin"/>
</dbReference>
<feature type="compositionally biased region" description="Low complexity" evidence="6">
    <location>
        <begin position="68"/>
        <end position="77"/>
    </location>
</feature>
<reference evidence="8 9" key="1">
    <citation type="journal article" date="2024" name="Genome Biol. Evol.">
        <title>Chromosome-level genome assembly of the viviparous eelpout Zoarces viviparus.</title>
        <authorList>
            <person name="Fuhrmann N."/>
            <person name="Brasseur M.V."/>
            <person name="Bakowski C.E."/>
            <person name="Podsiadlowski L."/>
            <person name="Prost S."/>
            <person name="Krehenwinkel H."/>
            <person name="Mayer C."/>
        </authorList>
    </citation>
    <scope>NUCLEOTIDE SEQUENCE [LARGE SCALE GENOMIC DNA]</scope>
    <source>
        <strain evidence="8">NO-MEL_2022_Ind0_liver</strain>
    </source>
</reference>
<protein>
    <recommendedName>
        <fullName evidence="10">Adrenomedullin</fullName>
    </recommendedName>
</protein>
<keyword evidence="3" id="KW-0964">Secreted</keyword>
<dbReference type="GO" id="GO:0005576">
    <property type="term" value="C:extracellular region"/>
    <property type="evidence" value="ECO:0007669"/>
    <property type="project" value="UniProtKB-SubCell"/>
</dbReference>
<comment type="similarity">
    <text evidence="2">Belongs to the adrenomedullin family.</text>
</comment>
<accession>A0AAW1FA89</accession>
<evidence type="ECO:0008006" key="10">
    <source>
        <dbReference type="Google" id="ProtNLM"/>
    </source>
</evidence>
<dbReference type="PANTHER" id="PTHR23414:SF6">
    <property type="entry name" value="ADRENOMEDULLIN-5-LIKE PROTEIN-RELATED"/>
    <property type="match status" value="1"/>
</dbReference>
<evidence type="ECO:0000313" key="9">
    <source>
        <dbReference type="Proteomes" id="UP001488805"/>
    </source>
</evidence>
<dbReference type="GO" id="GO:0007189">
    <property type="term" value="P:adenylate cyclase-activating G protein-coupled receptor signaling pathway"/>
    <property type="evidence" value="ECO:0007669"/>
    <property type="project" value="TreeGrafter"/>
</dbReference>
<keyword evidence="4 7" id="KW-0732">Signal</keyword>
<gene>
    <name evidence="8" type="ORF">VZT92_011967</name>
</gene>
<keyword evidence="5" id="KW-1015">Disulfide bond</keyword>
<evidence type="ECO:0000313" key="8">
    <source>
        <dbReference type="EMBL" id="KAK9530469.1"/>
    </source>
</evidence>
<evidence type="ECO:0000256" key="3">
    <source>
        <dbReference type="ARBA" id="ARBA00022525"/>
    </source>
</evidence>
<dbReference type="PANTHER" id="PTHR23414">
    <property type="entry name" value="ADRENOMEDULLIN, ADM"/>
    <property type="match status" value="1"/>
</dbReference>
<dbReference type="Pfam" id="PF00214">
    <property type="entry name" value="Calc_CGRP_IAPP"/>
    <property type="match status" value="1"/>
</dbReference>
<dbReference type="Proteomes" id="UP001488805">
    <property type="component" value="Unassembled WGS sequence"/>
</dbReference>